<evidence type="ECO:0000256" key="1">
    <source>
        <dbReference type="ARBA" id="ARBA00004651"/>
    </source>
</evidence>
<dbReference type="PROSITE" id="PS00371">
    <property type="entry name" value="PTS_EIIA_TYPE_1_HIS"/>
    <property type="match status" value="1"/>
</dbReference>
<evidence type="ECO:0000256" key="9">
    <source>
        <dbReference type="ARBA" id="ARBA00022989"/>
    </source>
</evidence>
<dbReference type="GO" id="GO:0005886">
    <property type="term" value="C:plasma membrane"/>
    <property type="evidence" value="ECO:0007669"/>
    <property type="project" value="UniProtKB-SubCell"/>
</dbReference>
<keyword evidence="17" id="KW-1185">Reference proteome</keyword>
<dbReference type="InterPro" id="IPR013013">
    <property type="entry name" value="PTS_EIIC_1"/>
</dbReference>
<dbReference type="GO" id="GO:0016301">
    <property type="term" value="F:kinase activity"/>
    <property type="evidence" value="ECO:0007669"/>
    <property type="project" value="UniProtKB-KW"/>
</dbReference>
<feature type="transmembrane region" description="Helical" evidence="12">
    <location>
        <begin position="44"/>
        <end position="64"/>
    </location>
</feature>
<dbReference type="SUPFAM" id="SSF51261">
    <property type="entry name" value="Duplicated hybrid motif"/>
    <property type="match status" value="1"/>
</dbReference>
<keyword evidence="6" id="KW-0598">Phosphotransferase system</keyword>
<evidence type="ECO:0000256" key="7">
    <source>
        <dbReference type="ARBA" id="ARBA00022692"/>
    </source>
</evidence>
<proteinExistence type="predicted"/>
<dbReference type="PROSITE" id="PS51098">
    <property type="entry name" value="PTS_EIIB_TYPE_1"/>
    <property type="match status" value="1"/>
</dbReference>
<feature type="transmembrane region" description="Helical" evidence="12">
    <location>
        <begin position="344"/>
        <end position="365"/>
    </location>
</feature>
<comment type="caution">
    <text evidence="16">The sequence shown here is derived from an EMBL/GenBank/DDBJ whole genome shotgun (WGS) entry which is preliminary data.</text>
</comment>
<keyword evidence="5" id="KW-0808">Transferase</keyword>
<dbReference type="NCBIfam" id="TIGR01998">
    <property type="entry name" value="PTS-II-BC-nag"/>
    <property type="match status" value="1"/>
</dbReference>
<dbReference type="InterPro" id="IPR050429">
    <property type="entry name" value="PTS_Glucose_EIICBA"/>
</dbReference>
<dbReference type="Pfam" id="PF00367">
    <property type="entry name" value="PTS_EIIB"/>
    <property type="match status" value="1"/>
</dbReference>
<keyword evidence="10 12" id="KW-0472">Membrane</keyword>
<gene>
    <name evidence="16" type="ORF">FC66_GL000968</name>
</gene>
<dbReference type="PROSITE" id="PS51103">
    <property type="entry name" value="PTS_EIIC_TYPE_1"/>
    <property type="match status" value="1"/>
</dbReference>
<feature type="active site" description="Phosphocysteine intermediate; for EIIB activity" evidence="11">
    <location>
        <position position="420"/>
    </location>
</feature>
<keyword evidence="4" id="KW-0762">Sugar transport</keyword>
<dbReference type="Gene3D" id="3.30.1360.60">
    <property type="entry name" value="Glucose permease domain IIB"/>
    <property type="match status" value="1"/>
</dbReference>
<dbReference type="GO" id="GO:0015572">
    <property type="term" value="F:N-acetylglucosamine transmembrane transporter activity"/>
    <property type="evidence" value="ECO:0007669"/>
    <property type="project" value="InterPro"/>
</dbReference>
<dbReference type="GO" id="GO:0015764">
    <property type="term" value="P:N-acetylglucosamine transport"/>
    <property type="evidence" value="ECO:0007669"/>
    <property type="project" value="TreeGrafter"/>
</dbReference>
<feature type="transmembrane region" description="Helical" evidence="12">
    <location>
        <begin position="175"/>
        <end position="197"/>
    </location>
</feature>
<accession>A0A0R1HTJ8</accession>
<dbReference type="PANTHER" id="PTHR30009">
    <property type="entry name" value="CYTOCHROME C-TYPE SYNTHESIS PROTEIN AND PTS TRANSMEMBRANE COMPONENT"/>
    <property type="match status" value="1"/>
</dbReference>
<evidence type="ECO:0000256" key="3">
    <source>
        <dbReference type="ARBA" id="ARBA00022475"/>
    </source>
</evidence>
<dbReference type="Gene3D" id="2.70.70.10">
    <property type="entry name" value="Glucose Permease (Domain IIA)"/>
    <property type="match status" value="1"/>
</dbReference>
<reference evidence="16 17" key="1">
    <citation type="journal article" date="2015" name="Genome Announc.">
        <title>Expanding the biotechnology potential of lactobacilli through comparative genomics of 213 strains and associated genera.</title>
        <authorList>
            <person name="Sun Z."/>
            <person name="Harris H.M."/>
            <person name="McCann A."/>
            <person name="Guo C."/>
            <person name="Argimon S."/>
            <person name="Zhang W."/>
            <person name="Yang X."/>
            <person name="Jeffery I.B."/>
            <person name="Cooney J.C."/>
            <person name="Kagawa T.F."/>
            <person name="Liu W."/>
            <person name="Song Y."/>
            <person name="Salvetti E."/>
            <person name="Wrobel A."/>
            <person name="Rasinkangas P."/>
            <person name="Parkhill J."/>
            <person name="Rea M.C."/>
            <person name="O'Sullivan O."/>
            <person name="Ritari J."/>
            <person name="Douillard F.P."/>
            <person name="Paul Ross R."/>
            <person name="Yang R."/>
            <person name="Briner A.E."/>
            <person name="Felis G.E."/>
            <person name="de Vos W.M."/>
            <person name="Barrangou R."/>
            <person name="Klaenhammer T.R."/>
            <person name="Caufield P.W."/>
            <person name="Cui Y."/>
            <person name="Zhang H."/>
            <person name="O'Toole P.W."/>
        </authorList>
    </citation>
    <scope>NUCLEOTIDE SEQUENCE [LARGE SCALE GENOMIC DNA]</scope>
    <source>
        <strain evidence="16 17">DSM 15638</strain>
    </source>
</reference>
<dbReference type="InterPro" id="IPR003352">
    <property type="entry name" value="PTS_EIIC"/>
</dbReference>
<dbReference type="InterPro" id="IPR010974">
    <property type="entry name" value="PTS_IIBC_nag"/>
</dbReference>
<evidence type="ECO:0000256" key="11">
    <source>
        <dbReference type="PROSITE-ProRule" id="PRU00421"/>
    </source>
</evidence>
<name>A0A0R1HTJ8_9LACO</name>
<keyword evidence="3" id="KW-1003">Cell membrane</keyword>
<dbReference type="InterPro" id="IPR011055">
    <property type="entry name" value="Dup_hybrid_motif"/>
</dbReference>
<evidence type="ECO:0000259" key="15">
    <source>
        <dbReference type="PROSITE" id="PS51103"/>
    </source>
</evidence>
<feature type="transmembrane region" description="Helical" evidence="12">
    <location>
        <begin position="108"/>
        <end position="129"/>
    </location>
</feature>
<evidence type="ECO:0000256" key="10">
    <source>
        <dbReference type="ARBA" id="ARBA00023136"/>
    </source>
</evidence>
<dbReference type="PANTHER" id="PTHR30009:SF4">
    <property type="entry name" value="PTS SYSTEM N-ACETYLGLUCOSAMINE-SPECIFIC EIICBA COMPONENT"/>
    <property type="match status" value="1"/>
</dbReference>
<dbReference type="GO" id="GO:0008982">
    <property type="term" value="F:protein-N(PI)-phosphohistidine-sugar phosphotransferase activity"/>
    <property type="evidence" value="ECO:0007669"/>
    <property type="project" value="InterPro"/>
</dbReference>
<dbReference type="GO" id="GO:0019866">
    <property type="term" value="C:organelle inner membrane"/>
    <property type="evidence" value="ECO:0007669"/>
    <property type="project" value="InterPro"/>
</dbReference>
<evidence type="ECO:0000259" key="13">
    <source>
        <dbReference type="PROSITE" id="PS51093"/>
    </source>
</evidence>
<feature type="transmembrane region" description="Helical" evidence="12">
    <location>
        <begin position="239"/>
        <end position="259"/>
    </location>
</feature>
<organism evidence="16 17">
    <name type="scientific">Dellaglioa algida DSM 15638</name>
    <dbReference type="NCBI Taxonomy" id="1423719"/>
    <lineage>
        <taxon>Bacteria</taxon>
        <taxon>Bacillati</taxon>
        <taxon>Bacillota</taxon>
        <taxon>Bacilli</taxon>
        <taxon>Lactobacillales</taxon>
        <taxon>Lactobacillaceae</taxon>
        <taxon>Dellaglioa</taxon>
    </lineage>
</organism>
<dbReference type="STRING" id="1423719.FC66_GL000968"/>
<dbReference type="NCBIfam" id="TIGR00826">
    <property type="entry name" value="EIIB_glc"/>
    <property type="match status" value="1"/>
</dbReference>
<evidence type="ECO:0000313" key="17">
    <source>
        <dbReference type="Proteomes" id="UP000051450"/>
    </source>
</evidence>
<dbReference type="SUPFAM" id="SSF55604">
    <property type="entry name" value="Glucose permease domain IIB"/>
    <property type="match status" value="1"/>
</dbReference>
<dbReference type="InterPro" id="IPR036878">
    <property type="entry name" value="Glu_permease_IIB"/>
</dbReference>
<keyword evidence="9 12" id="KW-1133">Transmembrane helix</keyword>
<evidence type="ECO:0000256" key="8">
    <source>
        <dbReference type="ARBA" id="ARBA00022777"/>
    </source>
</evidence>
<dbReference type="NCBIfam" id="TIGR00830">
    <property type="entry name" value="PTBA"/>
    <property type="match status" value="1"/>
</dbReference>
<dbReference type="GO" id="GO:0090563">
    <property type="term" value="F:protein-phosphocysteine-sugar phosphotransferase activity"/>
    <property type="evidence" value="ECO:0007669"/>
    <property type="project" value="TreeGrafter"/>
</dbReference>
<feature type="transmembrane region" description="Helical" evidence="12">
    <location>
        <begin position="149"/>
        <end position="169"/>
    </location>
</feature>
<dbReference type="PATRIC" id="fig|1423719.4.peg.985"/>
<dbReference type="InterPro" id="IPR018113">
    <property type="entry name" value="PTrfase_EIIB_Cys"/>
</dbReference>
<dbReference type="Proteomes" id="UP000051450">
    <property type="component" value="Unassembled WGS sequence"/>
</dbReference>
<evidence type="ECO:0000313" key="16">
    <source>
        <dbReference type="EMBL" id="KRK46007.1"/>
    </source>
</evidence>
<sequence length="660" mass="71089">MKSYLQRMGRSLMLPIAVLPAAALLVGIGNWLPQNWFAATFMQAGGNAILGNLALLFAAGLALGMSVNKDGAAALAGVVAFEIPVKMLEPTSVAMLLGIKVTDVNPAFSSISGNVFIGIIAGLIAAAMYNRFHSVKLPMAISFFSGKRLVPIMSALVMIFVTLALLFVWPLVYAWLVAFGKFMVGLGWAGAGLYGFFNRLLIPTGLHQALNSVFWFDVAKINDIGNFWSNTGVKGTTGMYMAGFFPIMMFGLPAGAYAIYKNALPERKKEVGSLMLAGAFASFFTGVSEPLEFSFMFVAWPLYVIHAALTGLSLAFAAFMHWTAGFTFSAGLVDYVLSVRVPMANLPLMLLVQGVVMAIIYYTLFNFAIKKFNLMTPGREPISDDVQLSSELGDDKYTRQAQIVYAALGGKDNLTVVDNCTTRLRLQVKDTGLVNEAALKSSGAAGFKVIDKTNIQVVIGTEVQFVADELGKLYEGKAEAIALSNEDLQENIDKLDDTANLVAPGSFGREEFYTVSNGQLMSISDVKDTTFAEKMLGNGYAVEPTDGEIYTPVAGKVMSIFPTKHAVSILTETGIEVLLHMGIDTVQLEGKPFEVVVSEGESVGKGSLIARVDLDAIKDAGKETTMMVVFTNMDKVADITFEHLNEVVKANEVSAIVQTK</sequence>
<feature type="transmembrane region" description="Helical" evidence="12">
    <location>
        <begin position="271"/>
        <end position="288"/>
    </location>
</feature>
<feature type="transmembrane region" description="Helical" evidence="12">
    <location>
        <begin position="12"/>
        <end position="32"/>
    </location>
</feature>
<comment type="subcellular location">
    <subcellularLocation>
        <location evidence="1">Cell membrane</location>
        <topology evidence="1">Multi-pass membrane protein</topology>
    </subcellularLocation>
</comment>
<feature type="domain" description="PTS EIIB type-1" evidence="14">
    <location>
        <begin position="398"/>
        <end position="480"/>
    </location>
</feature>
<feature type="domain" description="PTS EIIA type-1" evidence="13">
    <location>
        <begin position="528"/>
        <end position="632"/>
    </location>
</feature>
<evidence type="ECO:0000256" key="2">
    <source>
        <dbReference type="ARBA" id="ARBA00022448"/>
    </source>
</evidence>
<dbReference type="InterPro" id="IPR001996">
    <property type="entry name" value="PTS_IIB_1"/>
</dbReference>
<feature type="transmembrane region" description="Helical" evidence="12">
    <location>
        <begin position="300"/>
        <end position="324"/>
    </location>
</feature>
<dbReference type="Pfam" id="PF00358">
    <property type="entry name" value="PTS_EIIA_1"/>
    <property type="match status" value="1"/>
</dbReference>
<dbReference type="InterPro" id="IPR001127">
    <property type="entry name" value="PTS_EIIA_1_perm"/>
</dbReference>
<dbReference type="PROSITE" id="PS51093">
    <property type="entry name" value="PTS_EIIA_TYPE_1"/>
    <property type="match status" value="1"/>
</dbReference>
<dbReference type="GO" id="GO:0009401">
    <property type="term" value="P:phosphoenolpyruvate-dependent sugar phosphotransferase system"/>
    <property type="evidence" value="ECO:0007669"/>
    <property type="project" value="UniProtKB-KW"/>
</dbReference>
<protein>
    <submittedName>
        <fullName evidence="16">N-acetylglucosamine PTS, EIICBA</fullName>
    </submittedName>
</protein>
<keyword evidence="2" id="KW-0813">Transport</keyword>
<dbReference type="RefSeq" id="WP_057974029.1">
    <property type="nucleotide sequence ID" value="NZ_AZDI01000003.1"/>
</dbReference>
<evidence type="ECO:0000256" key="12">
    <source>
        <dbReference type="SAM" id="Phobius"/>
    </source>
</evidence>
<dbReference type="Pfam" id="PF02378">
    <property type="entry name" value="PTS_EIIC"/>
    <property type="match status" value="1"/>
</dbReference>
<dbReference type="PROSITE" id="PS01035">
    <property type="entry name" value="PTS_EIIB_TYPE_1_CYS"/>
    <property type="match status" value="1"/>
</dbReference>
<dbReference type="FunFam" id="2.70.70.10:FF:000001">
    <property type="entry name" value="PTS system glucose-specific IIA component"/>
    <property type="match status" value="1"/>
</dbReference>
<keyword evidence="7 12" id="KW-0812">Transmembrane</keyword>
<evidence type="ECO:0000259" key="14">
    <source>
        <dbReference type="PROSITE" id="PS51098"/>
    </source>
</evidence>
<dbReference type="AlphaFoldDB" id="A0A0R1HTJ8"/>
<evidence type="ECO:0000256" key="6">
    <source>
        <dbReference type="ARBA" id="ARBA00022683"/>
    </source>
</evidence>
<dbReference type="EMBL" id="AZDI01000003">
    <property type="protein sequence ID" value="KRK46007.1"/>
    <property type="molecule type" value="Genomic_DNA"/>
</dbReference>
<dbReference type="OrthoDB" id="9764327at2"/>
<dbReference type="CDD" id="cd00212">
    <property type="entry name" value="PTS_IIB_glc"/>
    <property type="match status" value="1"/>
</dbReference>
<keyword evidence="8" id="KW-0418">Kinase</keyword>
<evidence type="ECO:0000256" key="5">
    <source>
        <dbReference type="ARBA" id="ARBA00022679"/>
    </source>
</evidence>
<feature type="domain" description="PTS EIIC type-1" evidence="15">
    <location>
        <begin position="1"/>
        <end position="381"/>
    </location>
</feature>
<evidence type="ECO:0000256" key="4">
    <source>
        <dbReference type="ARBA" id="ARBA00022597"/>
    </source>
</evidence>